<accession>A0A1H3N925</accession>
<protein>
    <submittedName>
        <fullName evidence="1">Uncharacterized protein</fullName>
    </submittedName>
</protein>
<proteinExistence type="predicted"/>
<organism evidence="1 2">
    <name type="scientific">Asanoa ishikariensis</name>
    <dbReference type="NCBI Taxonomy" id="137265"/>
    <lineage>
        <taxon>Bacteria</taxon>
        <taxon>Bacillati</taxon>
        <taxon>Actinomycetota</taxon>
        <taxon>Actinomycetes</taxon>
        <taxon>Micromonosporales</taxon>
        <taxon>Micromonosporaceae</taxon>
        <taxon>Asanoa</taxon>
    </lineage>
</organism>
<dbReference type="AlphaFoldDB" id="A0A1H3N925"/>
<evidence type="ECO:0000313" key="1">
    <source>
        <dbReference type="EMBL" id="SDY85437.1"/>
    </source>
</evidence>
<reference evidence="2" key="1">
    <citation type="submission" date="2016-10" db="EMBL/GenBank/DDBJ databases">
        <authorList>
            <person name="Varghese N."/>
            <person name="Submissions S."/>
        </authorList>
    </citation>
    <scope>NUCLEOTIDE SEQUENCE [LARGE SCALE GENOMIC DNA]</scope>
    <source>
        <strain evidence="2">DSM 44718</strain>
    </source>
</reference>
<evidence type="ECO:0000313" key="2">
    <source>
        <dbReference type="Proteomes" id="UP000199632"/>
    </source>
</evidence>
<gene>
    <name evidence="1" type="ORF">SAMN05421684_1922</name>
</gene>
<dbReference type="Proteomes" id="UP000199632">
    <property type="component" value="Unassembled WGS sequence"/>
</dbReference>
<sequence>MRSKTDGPRAIFGVPVVLTSAEVSVLTRDLAQMWLLTYGSLPGALIGDKEVCRRFFDPLVRGQSLRDRLASLPPTPHDLFRRLSRFGSPLVTDVGEGALIIGVEGRLVFEILKQEDLSDGHVVLSQSVTSAAEREALNLYRDWSSGRLVQVVELRTGQGREVMQAIAVGLAISILVNRSDSPERAVPQWDNRDPEGGPLNRAIFAGAERFAELVSGNRRGRSQHQQQLISGYALTEARRRLAHRLVIEKRDHEKGRLYIPQKYRHDVVAFLGRDLARRPSLNHDRLASAFDQLVAAFRASAGQLAYESVAFDRPADTHALRGQLLDAFDKSREELASFA</sequence>
<dbReference type="EMBL" id="FNQB01000001">
    <property type="protein sequence ID" value="SDY85437.1"/>
    <property type="molecule type" value="Genomic_DNA"/>
</dbReference>
<name>A0A1H3N925_9ACTN</name>
<keyword evidence="2" id="KW-1185">Reference proteome</keyword>